<dbReference type="Gene3D" id="3.40.50.720">
    <property type="entry name" value="NAD(P)-binding Rossmann-like Domain"/>
    <property type="match status" value="1"/>
</dbReference>
<comment type="catalytic activity">
    <reaction evidence="18">
        <text>(2E)-hexenoyl-CoA + NADPH + H(+) = hexanoyl-CoA + NADP(+)</text>
        <dbReference type="Rhea" id="RHEA:44956"/>
        <dbReference type="ChEBI" id="CHEBI:15378"/>
        <dbReference type="ChEBI" id="CHEBI:57783"/>
        <dbReference type="ChEBI" id="CHEBI:58349"/>
        <dbReference type="ChEBI" id="CHEBI:62077"/>
        <dbReference type="ChEBI" id="CHEBI:62620"/>
    </reaction>
    <physiologicalReaction direction="left-to-right" evidence="18">
        <dbReference type="Rhea" id="RHEA:44957"/>
    </physiologicalReaction>
</comment>
<evidence type="ECO:0000256" key="13">
    <source>
        <dbReference type="ARBA" id="ARBA00038622"/>
    </source>
</evidence>
<keyword evidence="11" id="KW-0275">Fatty acid biosynthesis</keyword>
<evidence type="ECO:0000256" key="5">
    <source>
        <dbReference type="ARBA" id="ARBA00022553"/>
    </source>
</evidence>
<comment type="catalytic activity">
    <reaction evidence="17">
        <text>(2E)-tetradecenoyl-CoA + NADPH + H(+) = tetradecanoyl-CoA + NADP(+)</text>
        <dbReference type="Rhea" id="RHEA:44968"/>
        <dbReference type="ChEBI" id="CHEBI:15378"/>
        <dbReference type="ChEBI" id="CHEBI:57385"/>
        <dbReference type="ChEBI" id="CHEBI:57783"/>
        <dbReference type="ChEBI" id="CHEBI:58349"/>
        <dbReference type="ChEBI" id="CHEBI:61405"/>
    </reaction>
    <physiologicalReaction direction="left-to-right" evidence="17">
        <dbReference type="Rhea" id="RHEA:44969"/>
    </physiologicalReaction>
</comment>
<comment type="function">
    <text evidence="12">Participates in chain elongation of fatty acids. Catalyzes the reduction of trans-2-enoyl-CoAs of varying chain lengths from 6:1 to 16:1, having maximum activity with 10:1 CoA. Has no 2,4-dienoyl-CoA reductase activity.</text>
</comment>
<dbReference type="SUPFAM" id="SSF51735">
    <property type="entry name" value="NAD(P)-binding Rossmann-fold domains"/>
    <property type="match status" value="1"/>
</dbReference>
<keyword evidence="7" id="KW-0521">NADP</keyword>
<evidence type="ECO:0000313" key="23">
    <source>
        <dbReference type="Proteomes" id="UP000198925"/>
    </source>
</evidence>
<evidence type="ECO:0000256" key="6">
    <source>
        <dbReference type="ARBA" id="ARBA00022832"/>
    </source>
</evidence>
<evidence type="ECO:0000256" key="14">
    <source>
        <dbReference type="ARBA" id="ARBA00038849"/>
    </source>
</evidence>
<protein>
    <recommendedName>
        <fullName evidence="15">Peroxisomal trans-2-enoyl-CoA reductase</fullName>
        <ecNumber evidence="14">1.3.1.38</ecNumber>
    </recommendedName>
</protein>
<dbReference type="InterPro" id="IPR036291">
    <property type="entry name" value="NAD(P)-bd_dom_sf"/>
</dbReference>
<keyword evidence="4" id="KW-0444">Lipid biosynthesis</keyword>
<sequence>MESSATPRRYGFDDAELLAQPTVFRPGLFAGQTVLVSGAGSGLGKAVAALFARLGARLAICGRDPARLEAAAALLRGLGAEVIAVPMSIRDPDQVQALIERVWAEAGGLDLLVNNAGGQFPQAALDYTPKGWNAVIDTNLNGTWYMMQAAARAWVAAKRPGAIVNIVADIWRGMPGIAHTCAARAGVVYVSKSVAVEWAPHRIRVNCVAPGCVETTAFSLYPPEGSATFYESNPMLRAGDAQDIAEACCYLAAPSGKFVTGEVVTVDGGQQLWGDPWPIGRPDYFRIPHGAAPAPKE</sequence>
<comment type="catalytic activity">
    <reaction evidence="20">
        <text>(2E)-decenoyl-CoA + NADPH + H(+) = decanoyl-CoA + NADP(+)</text>
        <dbReference type="Rhea" id="RHEA:44960"/>
        <dbReference type="ChEBI" id="CHEBI:15378"/>
        <dbReference type="ChEBI" id="CHEBI:57783"/>
        <dbReference type="ChEBI" id="CHEBI:58349"/>
        <dbReference type="ChEBI" id="CHEBI:61406"/>
        <dbReference type="ChEBI" id="CHEBI:61430"/>
    </reaction>
    <physiologicalReaction direction="left-to-right" evidence="20">
        <dbReference type="Rhea" id="RHEA:44961"/>
    </physiologicalReaction>
</comment>
<keyword evidence="6" id="KW-0276">Fatty acid metabolism</keyword>
<organism evidence="22 23">
    <name type="scientific">Belnapia rosea</name>
    <dbReference type="NCBI Taxonomy" id="938405"/>
    <lineage>
        <taxon>Bacteria</taxon>
        <taxon>Pseudomonadati</taxon>
        <taxon>Pseudomonadota</taxon>
        <taxon>Alphaproteobacteria</taxon>
        <taxon>Acetobacterales</taxon>
        <taxon>Roseomonadaceae</taxon>
        <taxon>Belnapia</taxon>
    </lineage>
</organism>
<evidence type="ECO:0000256" key="16">
    <source>
        <dbReference type="ARBA" id="ARBA00047570"/>
    </source>
</evidence>
<evidence type="ECO:0000256" key="12">
    <source>
        <dbReference type="ARBA" id="ARBA00037124"/>
    </source>
</evidence>
<dbReference type="RefSeq" id="WP_090664817.1">
    <property type="nucleotide sequence ID" value="NZ_FMZX01000022.1"/>
</dbReference>
<dbReference type="EC" id="1.3.1.38" evidence="14"/>
<gene>
    <name evidence="22" type="ORF">SAMN04487779_102244</name>
</gene>
<comment type="catalytic activity">
    <reaction evidence="21">
        <text>(2E)-octenoyl-CoA + NADPH + H(+) = octanoyl-CoA + NADP(+)</text>
        <dbReference type="Rhea" id="RHEA:44952"/>
        <dbReference type="ChEBI" id="CHEBI:15378"/>
        <dbReference type="ChEBI" id="CHEBI:57386"/>
        <dbReference type="ChEBI" id="CHEBI:57783"/>
        <dbReference type="ChEBI" id="CHEBI:58349"/>
        <dbReference type="ChEBI" id="CHEBI:62242"/>
    </reaction>
    <physiologicalReaction direction="left-to-right" evidence="21">
        <dbReference type="Rhea" id="RHEA:44953"/>
    </physiologicalReaction>
</comment>
<proteinExistence type="inferred from homology"/>
<dbReference type="GO" id="GO:0006633">
    <property type="term" value="P:fatty acid biosynthetic process"/>
    <property type="evidence" value="ECO:0007669"/>
    <property type="project" value="UniProtKB-KW"/>
</dbReference>
<evidence type="ECO:0000256" key="17">
    <source>
        <dbReference type="ARBA" id="ARBA00048686"/>
    </source>
</evidence>
<comment type="pathway">
    <text evidence="2">Lipid metabolism.</text>
</comment>
<dbReference type="PANTHER" id="PTHR24317:SF7">
    <property type="entry name" value="PEROXISOMAL TRANS-2-ENOYL-COA REDUCTASE"/>
    <property type="match status" value="1"/>
</dbReference>
<dbReference type="AlphaFoldDB" id="A0A1G7B0U5"/>
<evidence type="ECO:0000256" key="21">
    <source>
        <dbReference type="ARBA" id="ARBA00049559"/>
    </source>
</evidence>
<dbReference type="PRINTS" id="PR00080">
    <property type="entry name" value="SDRFAMILY"/>
</dbReference>
<name>A0A1G7B0U5_9PROT</name>
<dbReference type="EMBL" id="FMZX01000022">
    <property type="protein sequence ID" value="SDE20550.1"/>
    <property type="molecule type" value="Genomic_DNA"/>
</dbReference>
<evidence type="ECO:0000256" key="10">
    <source>
        <dbReference type="ARBA" id="ARBA00023140"/>
    </source>
</evidence>
<evidence type="ECO:0000256" key="4">
    <source>
        <dbReference type="ARBA" id="ARBA00022516"/>
    </source>
</evidence>
<evidence type="ECO:0000256" key="7">
    <source>
        <dbReference type="ARBA" id="ARBA00022857"/>
    </source>
</evidence>
<evidence type="ECO:0000256" key="15">
    <source>
        <dbReference type="ARBA" id="ARBA00041063"/>
    </source>
</evidence>
<dbReference type="PRINTS" id="PR00081">
    <property type="entry name" value="GDHRDH"/>
</dbReference>
<comment type="similarity">
    <text evidence="3">Belongs to the short-chain dehydrogenases/reductases (SDR) family.</text>
</comment>
<dbReference type="Proteomes" id="UP000198925">
    <property type="component" value="Unassembled WGS sequence"/>
</dbReference>
<comment type="subcellular location">
    <subcellularLocation>
        <location evidence="1">Peroxisome</location>
    </subcellularLocation>
</comment>
<dbReference type="InterPro" id="IPR052388">
    <property type="entry name" value="Peroxisomal_t2-enoyl-CoA_red"/>
</dbReference>
<comment type="catalytic activity">
    <reaction evidence="16">
        <text>(2E)-dodecenoyl-CoA + NADPH + H(+) = dodecanoyl-CoA + NADP(+)</text>
        <dbReference type="Rhea" id="RHEA:44964"/>
        <dbReference type="ChEBI" id="CHEBI:15378"/>
        <dbReference type="ChEBI" id="CHEBI:57330"/>
        <dbReference type="ChEBI" id="CHEBI:57375"/>
        <dbReference type="ChEBI" id="CHEBI:57783"/>
        <dbReference type="ChEBI" id="CHEBI:58349"/>
    </reaction>
    <physiologicalReaction direction="left-to-right" evidence="16">
        <dbReference type="Rhea" id="RHEA:44965"/>
    </physiologicalReaction>
</comment>
<keyword evidence="23" id="KW-1185">Reference proteome</keyword>
<evidence type="ECO:0000256" key="18">
    <source>
        <dbReference type="ARBA" id="ARBA00049108"/>
    </source>
</evidence>
<evidence type="ECO:0000256" key="1">
    <source>
        <dbReference type="ARBA" id="ARBA00004275"/>
    </source>
</evidence>
<dbReference type="PANTHER" id="PTHR24317">
    <property type="entry name" value="PEROXISOMAL TRANS-2-ENOYL-COA REDUCTASE"/>
    <property type="match status" value="1"/>
</dbReference>
<evidence type="ECO:0000256" key="2">
    <source>
        <dbReference type="ARBA" id="ARBA00005189"/>
    </source>
</evidence>
<accession>A0A1G7B0U5</accession>
<dbReference type="InterPro" id="IPR002347">
    <property type="entry name" value="SDR_fam"/>
</dbReference>
<keyword evidence="5" id="KW-0597">Phosphoprotein</keyword>
<keyword evidence="10" id="KW-0576">Peroxisome</keyword>
<reference evidence="22 23" key="1">
    <citation type="submission" date="2016-10" db="EMBL/GenBank/DDBJ databases">
        <authorList>
            <person name="de Groot N.N."/>
        </authorList>
    </citation>
    <scope>NUCLEOTIDE SEQUENCE [LARGE SCALE GENOMIC DNA]</scope>
    <source>
        <strain evidence="22 23">CPCC 100156</strain>
    </source>
</reference>
<evidence type="ECO:0000313" key="22">
    <source>
        <dbReference type="EMBL" id="SDE20550.1"/>
    </source>
</evidence>
<evidence type="ECO:0000256" key="8">
    <source>
        <dbReference type="ARBA" id="ARBA00023002"/>
    </source>
</evidence>
<keyword evidence="9" id="KW-0443">Lipid metabolism</keyword>
<evidence type="ECO:0000256" key="11">
    <source>
        <dbReference type="ARBA" id="ARBA00023160"/>
    </source>
</evidence>
<dbReference type="FunFam" id="3.40.50.720:FF:000084">
    <property type="entry name" value="Short-chain dehydrogenase reductase"/>
    <property type="match status" value="1"/>
</dbReference>
<evidence type="ECO:0000256" key="9">
    <source>
        <dbReference type="ARBA" id="ARBA00023098"/>
    </source>
</evidence>
<evidence type="ECO:0000256" key="20">
    <source>
        <dbReference type="ARBA" id="ARBA00049386"/>
    </source>
</evidence>
<keyword evidence="8" id="KW-0560">Oxidoreductase</keyword>
<dbReference type="Pfam" id="PF13561">
    <property type="entry name" value="adh_short_C2"/>
    <property type="match status" value="1"/>
</dbReference>
<dbReference type="GO" id="GO:0019166">
    <property type="term" value="F:trans-2-enoyl-CoA reductase (NADPH) activity"/>
    <property type="evidence" value="ECO:0007669"/>
    <property type="project" value="UniProtKB-EC"/>
</dbReference>
<comment type="catalytic activity">
    <reaction evidence="19">
        <text>a (2E)-enoyl-CoA + NADPH + H(+) = a 2,3-saturated acyl-CoA + NADP(+)</text>
        <dbReference type="Rhea" id="RHEA:33763"/>
        <dbReference type="ChEBI" id="CHEBI:15378"/>
        <dbReference type="ChEBI" id="CHEBI:57783"/>
        <dbReference type="ChEBI" id="CHEBI:58349"/>
        <dbReference type="ChEBI" id="CHEBI:58856"/>
        <dbReference type="ChEBI" id="CHEBI:65111"/>
        <dbReference type="EC" id="1.3.1.38"/>
    </reaction>
    <physiologicalReaction direction="left-to-right" evidence="19">
        <dbReference type="Rhea" id="RHEA:33764"/>
    </physiologicalReaction>
</comment>
<evidence type="ECO:0000256" key="3">
    <source>
        <dbReference type="ARBA" id="ARBA00006484"/>
    </source>
</evidence>
<comment type="subunit">
    <text evidence="13">Interacts with PEX5, probably required to target it into peroxisomes.</text>
</comment>
<evidence type="ECO:0000256" key="19">
    <source>
        <dbReference type="ARBA" id="ARBA00049251"/>
    </source>
</evidence>